<feature type="compositionally biased region" description="Basic and acidic residues" evidence="1">
    <location>
        <begin position="47"/>
        <end position="57"/>
    </location>
</feature>
<dbReference type="EMBL" id="ML002515">
    <property type="protein sequence ID" value="RKP37279.1"/>
    <property type="molecule type" value="Genomic_DNA"/>
</dbReference>
<proteinExistence type="predicted"/>
<dbReference type="Proteomes" id="UP000268162">
    <property type="component" value="Unassembled WGS sequence"/>
</dbReference>
<dbReference type="Gene3D" id="2.60.120.590">
    <property type="entry name" value="Alpha-ketoglutarate-dependent dioxygenase AlkB-like"/>
    <property type="match status" value="1"/>
</dbReference>
<dbReference type="PANTHER" id="PTHR12463">
    <property type="entry name" value="OXYGENASE-RELATED"/>
    <property type="match status" value="1"/>
</dbReference>
<gene>
    <name evidence="3" type="ORF">BJ085DRAFT_36920</name>
</gene>
<organism evidence="3 4">
    <name type="scientific">Dimargaris cristalligena</name>
    <dbReference type="NCBI Taxonomy" id="215637"/>
    <lineage>
        <taxon>Eukaryota</taxon>
        <taxon>Fungi</taxon>
        <taxon>Fungi incertae sedis</taxon>
        <taxon>Zoopagomycota</taxon>
        <taxon>Kickxellomycotina</taxon>
        <taxon>Dimargaritomycetes</taxon>
        <taxon>Dimargaritales</taxon>
        <taxon>Dimargaritaceae</taxon>
        <taxon>Dimargaris</taxon>
    </lineage>
</organism>
<evidence type="ECO:0000256" key="1">
    <source>
        <dbReference type="SAM" id="MobiDB-lite"/>
    </source>
</evidence>
<dbReference type="GO" id="GO:0070988">
    <property type="term" value="P:demethylation"/>
    <property type="evidence" value="ECO:0007669"/>
    <property type="project" value="InterPro"/>
</dbReference>
<dbReference type="GO" id="GO:0016491">
    <property type="term" value="F:oxidoreductase activity"/>
    <property type="evidence" value="ECO:0007669"/>
    <property type="project" value="TreeGrafter"/>
</dbReference>
<feature type="region of interest" description="Disordered" evidence="1">
    <location>
        <begin position="385"/>
        <end position="408"/>
    </location>
</feature>
<dbReference type="PANTHER" id="PTHR12463:SF1">
    <property type="entry name" value="2-OXOGLUTARATE AND FE-DEPENDENT OXYGENASE FAMILY PROTEIN"/>
    <property type="match status" value="1"/>
</dbReference>
<name>A0A4V1J4Z5_9FUNG</name>
<dbReference type="Pfam" id="PF13532">
    <property type="entry name" value="2OG-FeII_Oxy_2"/>
    <property type="match status" value="1"/>
</dbReference>
<feature type="domain" description="Fe2OG dioxygenase" evidence="2">
    <location>
        <begin position="326"/>
        <end position="466"/>
    </location>
</feature>
<keyword evidence="4" id="KW-1185">Reference proteome</keyword>
<reference evidence="4" key="1">
    <citation type="journal article" date="2018" name="Nat. Microbiol.">
        <title>Leveraging single-cell genomics to expand the fungal tree of life.</title>
        <authorList>
            <person name="Ahrendt S.R."/>
            <person name="Quandt C.A."/>
            <person name="Ciobanu D."/>
            <person name="Clum A."/>
            <person name="Salamov A."/>
            <person name="Andreopoulos B."/>
            <person name="Cheng J.F."/>
            <person name="Woyke T."/>
            <person name="Pelin A."/>
            <person name="Henrissat B."/>
            <person name="Reynolds N.K."/>
            <person name="Benny G.L."/>
            <person name="Smith M.E."/>
            <person name="James T.Y."/>
            <person name="Grigoriev I.V."/>
        </authorList>
    </citation>
    <scope>NUCLEOTIDE SEQUENCE [LARGE SCALE GENOMIC DNA]</scope>
    <source>
        <strain evidence="4">RSA 468</strain>
    </source>
</reference>
<dbReference type="GO" id="GO:0032451">
    <property type="term" value="F:demethylase activity"/>
    <property type="evidence" value="ECO:0007669"/>
    <property type="project" value="TreeGrafter"/>
</dbReference>
<feature type="region of interest" description="Disordered" evidence="1">
    <location>
        <begin position="1"/>
        <end position="58"/>
    </location>
</feature>
<feature type="compositionally biased region" description="Polar residues" evidence="1">
    <location>
        <begin position="1"/>
        <end position="10"/>
    </location>
</feature>
<dbReference type="InterPro" id="IPR005123">
    <property type="entry name" value="Oxoglu/Fe-dep_dioxygenase_dom"/>
</dbReference>
<protein>
    <recommendedName>
        <fullName evidence="2">Fe2OG dioxygenase domain-containing protein</fullName>
    </recommendedName>
</protein>
<evidence type="ECO:0000313" key="4">
    <source>
        <dbReference type="Proteomes" id="UP000268162"/>
    </source>
</evidence>
<dbReference type="InterPro" id="IPR032857">
    <property type="entry name" value="ALKBH4"/>
</dbReference>
<accession>A0A4V1J4Z5</accession>
<dbReference type="AlphaFoldDB" id="A0A4V1J4Z5"/>
<evidence type="ECO:0000313" key="3">
    <source>
        <dbReference type="EMBL" id="RKP37279.1"/>
    </source>
</evidence>
<dbReference type="PROSITE" id="PS51471">
    <property type="entry name" value="FE2OG_OXY"/>
    <property type="match status" value="1"/>
</dbReference>
<dbReference type="InterPro" id="IPR037151">
    <property type="entry name" value="AlkB-like_sf"/>
</dbReference>
<dbReference type="SUPFAM" id="SSF51197">
    <property type="entry name" value="Clavaminate synthase-like"/>
    <property type="match status" value="1"/>
</dbReference>
<dbReference type="InterPro" id="IPR027450">
    <property type="entry name" value="AlkB-like"/>
</dbReference>
<evidence type="ECO:0000259" key="2">
    <source>
        <dbReference type="PROSITE" id="PS51471"/>
    </source>
</evidence>
<sequence length="487" mass="53995">MTPDSSNLVTSPAPPKLVQPTQPINRENEPPTGLLSPTKPPATHPWASRDRRRERLERKRRAAYASVAKVENLPDCSTLFTPKPTPILCLVNVGYGGITGVTIEQLEGVLVPCPGFVQVVMNHGKPYTFVIFSDAQTAATACASLHEQPSELLLKRTLFAEHIPLKITSFTMPLRTQIEQILNCRNSPNPIVTLETDHTMHVQFPATASLRSLYERLQAKGLYCFDDFVTPEEEQEILGQADEHDFESWIEVNGRCVQHYGHIFDYKTKQVGNPDAAIDRQFPGIIQNILQRLHQLPIFTPANDSPAPSPDALNHTGTRLPLRLPQLNQLTISKYPIGSGISFHSDSHVSFTDVLVVVSLASPITMEFRSPFYAMRDQLHSRDAALQPIPTGSGGGGGSVPPGDPQPILPNPVFIDLAPRSLTVMSGEIRYGWEHSIRARKSDLLFASGAIRPRQFRVSLTVREVSEHRTCTCPWAELCDRSTETTE</sequence>